<evidence type="ECO:0000256" key="24">
    <source>
        <dbReference type="SAM" id="Phobius"/>
    </source>
</evidence>
<evidence type="ECO:0000256" key="15">
    <source>
        <dbReference type="ARBA" id="ARBA00023136"/>
    </source>
</evidence>
<dbReference type="EMBL" id="AWTR02000088">
    <property type="protein sequence ID" value="ETZ06706.1"/>
    <property type="molecule type" value="Genomic_DNA"/>
</dbReference>
<comment type="pathway">
    <text evidence="3">Phospholipid metabolism; CDP-diacylglycerol biosynthesis; CDP-diacylglycerol from sn-glycerol 3-phosphate: step 3/3.</text>
</comment>
<evidence type="ECO:0000256" key="22">
    <source>
        <dbReference type="ARBA" id="ARBA00032743"/>
    </source>
</evidence>
<gene>
    <name evidence="25" type="ORF">P618_201111</name>
</gene>
<comment type="caution">
    <text evidence="25">The sequence shown here is derived from an EMBL/GenBank/DDBJ whole genome shotgun (WGS) entry which is preliminary data.</text>
</comment>
<dbReference type="GO" id="GO:0005886">
    <property type="term" value="C:plasma membrane"/>
    <property type="evidence" value="ECO:0007669"/>
    <property type="project" value="UniProtKB-SubCell"/>
</dbReference>
<dbReference type="STRING" id="1399147.P618_201111"/>
<keyword evidence="17" id="KW-1208">Phospholipid metabolism</keyword>
<evidence type="ECO:0000256" key="20">
    <source>
        <dbReference type="ARBA" id="ARBA00032253"/>
    </source>
</evidence>
<evidence type="ECO:0000256" key="6">
    <source>
        <dbReference type="ARBA" id="ARBA00012487"/>
    </source>
</evidence>
<keyword evidence="13 24" id="KW-1133">Transmembrane helix</keyword>
<feature type="transmembrane region" description="Helical" evidence="24">
    <location>
        <begin position="135"/>
        <end position="154"/>
    </location>
</feature>
<evidence type="ECO:0000256" key="9">
    <source>
        <dbReference type="ARBA" id="ARBA00022516"/>
    </source>
</evidence>
<keyword evidence="14" id="KW-0443">Lipid metabolism</keyword>
<evidence type="ECO:0000256" key="2">
    <source>
        <dbReference type="ARBA" id="ARBA00004651"/>
    </source>
</evidence>
<evidence type="ECO:0000313" key="25">
    <source>
        <dbReference type="EMBL" id="ETZ06706.1"/>
    </source>
</evidence>
<proteinExistence type="inferred from homology"/>
<dbReference type="AlphaFoldDB" id="W6TD99"/>
<evidence type="ECO:0000256" key="3">
    <source>
        <dbReference type="ARBA" id="ARBA00005119"/>
    </source>
</evidence>
<evidence type="ECO:0000256" key="5">
    <source>
        <dbReference type="ARBA" id="ARBA00010185"/>
    </source>
</evidence>
<dbReference type="Pfam" id="PF01148">
    <property type="entry name" value="CTP_transf_1"/>
    <property type="match status" value="1"/>
</dbReference>
<evidence type="ECO:0000256" key="8">
    <source>
        <dbReference type="ARBA" id="ARBA00022475"/>
    </source>
</evidence>
<name>W6TD99_HOLOB</name>
<evidence type="ECO:0000256" key="14">
    <source>
        <dbReference type="ARBA" id="ARBA00023098"/>
    </source>
</evidence>
<dbReference type="PANTHER" id="PTHR46382">
    <property type="entry name" value="PHOSPHATIDATE CYTIDYLYLTRANSFERASE"/>
    <property type="match status" value="1"/>
</dbReference>
<evidence type="ECO:0000256" key="23">
    <source>
        <dbReference type="ARBA" id="ARBA00033406"/>
    </source>
</evidence>
<organism evidence="25 26">
    <name type="scientific">Holospora obtusa F1</name>
    <dbReference type="NCBI Taxonomy" id="1399147"/>
    <lineage>
        <taxon>Bacteria</taxon>
        <taxon>Pseudomonadati</taxon>
        <taxon>Pseudomonadota</taxon>
        <taxon>Alphaproteobacteria</taxon>
        <taxon>Holosporales</taxon>
        <taxon>Holosporaceae</taxon>
        <taxon>Holospora</taxon>
    </lineage>
</organism>
<keyword evidence="15 24" id="KW-0472">Membrane</keyword>
<keyword evidence="9" id="KW-0444">Lipid biosynthesis</keyword>
<keyword evidence="8" id="KW-1003">Cell membrane</keyword>
<evidence type="ECO:0000256" key="17">
    <source>
        <dbReference type="ARBA" id="ARBA00023264"/>
    </source>
</evidence>
<keyword evidence="26" id="KW-1185">Reference proteome</keyword>
<evidence type="ECO:0000313" key="26">
    <source>
        <dbReference type="Proteomes" id="UP000019112"/>
    </source>
</evidence>
<dbReference type="eggNOG" id="COG0575">
    <property type="taxonomic scope" value="Bacteria"/>
</dbReference>
<keyword evidence="11 24" id="KW-0812">Transmembrane</keyword>
<evidence type="ECO:0000256" key="1">
    <source>
        <dbReference type="ARBA" id="ARBA00001698"/>
    </source>
</evidence>
<keyword evidence="16" id="KW-0594">Phospholipid biosynthesis</keyword>
<evidence type="ECO:0000256" key="16">
    <source>
        <dbReference type="ARBA" id="ARBA00023209"/>
    </source>
</evidence>
<reference evidence="25 26" key="1">
    <citation type="journal article" date="2014" name="FEMS Microbiol. Lett.">
        <title>Draft genome sequences of three Holospora species (Holospora obtusa, Holospora undulata, and Holospora elegans), endonuclear symbiotic bacteria of the ciliate Paramecium caudatum.</title>
        <authorList>
            <person name="Dohra H."/>
            <person name="Tanaka K."/>
            <person name="Suzuki T."/>
            <person name="Fujishima M."/>
            <person name="Suzuki H."/>
        </authorList>
    </citation>
    <scope>NUCLEOTIDE SEQUENCE [LARGE SCALE GENOMIC DNA]</scope>
    <source>
        <strain evidence="25 26">F1</strain>
    </source>
</reference>
<evidence type="ECO:0000256" key="11">
    <source>
        <dbReference type="ARBA" id="ARBA00022692"/>
    </source>
</evidence>
<evidence type="ECO:0000256" key="12">
    <source>
        <dbReference type="ARBA" id="ARBA00022695"/>
    </source>
</evidence>
<evidence type="ECO:0000256" key="13">
    <source>
        <dbReference type="ARBA" id="ARBA00022989"/>
    </source>
</evidence>
<evidence type="ECO:0000256" key="21">
    <source>
        <dbReference type="ARBA" id="ARBA00032396"/>
    </source>
</evidence>
<protein>
    <recommendedName>
        <fullName evidence="7">Phosphatidate cytidylyltransferase</fullName>
        <ecNumber evidence="6">2.7.7.41</ecNumber>
    </recommendedName>
    <alternativeName>
        <fullName evidence="20">CDP-DAG synthase</fullName>
    </alternativeName>
    <alternativeName>
        <fullName evidence="22">CDP-DG synthase</fullName>
    </alternativeName>
    <alternativeName>
        <fullName evidence="18">CDP-diacylglycerol synthase</fullName>
    </alternativeName>
    <alternativeName>
        <fullName evidence="21">CDP-diglyceride pyrophosphorylase</fullName>
    </alternativeName>
    <alternativeName>
        <fullName evidence="23">CDP-diglyceride synthase</fullName>
    </alternativeName>
    <alternativeName>
        <fullName evidence="19">CTP:phosphatidate cytidylyltransferase</fullName>
    </alternativeName>
</protein>
<feature type="transmembrane region" description="Helical" evidence="24">
    <location>
        <begin position="96"/>
        <end position="114"/>
    </location>
</feature>
<dbReference type="GO" id="GO:0004605">
    <property type="term" value="F:phosphatidate cytidylyltransferase activity"/>
    <property type="evidence" value="ECO:0007669"/>
    <property type="project" value="UniProtKB-EC"/>
</dbReference>
<evidence type="ECO:0000256" key="18">
    <source>
        <dbReference type="ARBA" id="ARBA00029893"/>
    </source>
</evidence>
<dbReference type="EC" id="2.7.7.41" evidence="6"/>
<comment type="catalytic activity">
    <reaction evidence="1">
        <text>a 1,2-diacyl-sn-glycero-3-phosphate + CTP + H(+) = a CDP-1,2-diacyl-sn-glycerol + diphosphate</text>
        <dbReference type="Rhea" id="RHEA:16229"/>
        <dbReference type="ChEBI" id="CHEBI:15378"/>
        <dbReference type="ChEBI" id="CHEBI:33019"/>
        <dbReference type="ChEBI" id="CHEBI:37563"/>
        <dbReference type="ChEBI" id="CHEBI:58332"/>
        <dbReference type="ChEBI" id="CHEBI:58608"/>
        <dbReference type="EC" id="2.7.7.41"/>
    </reaction>
</comment>
<feature type="transmembrane region" description="Helical" evidence="24">
    <location>
        <begin position="12"/>
        <end position="33"/>
    </location>
</feature>
<evidence type="ECO:0000256" key="10">
    <source>
        <dbReference type="ARBA" id="ARBA00022679"/>
    </source>
</evidence>
<dbReference type="RefSeq" id="WP_024161267.1">
    <property type="nucleotide sequence ID" value="NZ_AWTR02000088.1"/>
</dbReference>
<sequence length="219" mass="24609">MKSNLFSHLKERALSSIWMAFCFLVLFGIIYFFKGSSKIAQFILLGLTAGCLIEWTYACFLSQSWKKHSIWILGVVFIVMGSNAFLKAFHSRGWESWIVIIASSIFTDTFAYFFGSWFKGPKIFPAISASKTYSGAIGGLVMACICTVILGKLIHHPMSWMQAGTLSLCAQTGDFLESWAKRQLKIKDSGNWIKGHGGVMDRTDSWWTTAIGYSMKSWT</sequence>
<comment type="similarity">
    <text evidence="5">Belongs to the CDS family.</text>
</comment>
<feature type="transmembrane region" description="Helical" evidence="24">
    <location>
        <begin position="39"/>
        <end position="58"/>
    </location>
</feature>
<comment type="pathway">
    <text evidence="4">Lipid metabolism.</text>
</comment>
<keyword evidence="10" id="KW-0808">Transferase</keyword>
<keyword evidence="12 25" id="KW-0548">Nucleotidyltransferase</keyword>
<dbReference type="PANTHER" id="PTHR46382:SF1">
    <property type="entry name" value="PHOSPHATIDATE CYTIDYLYLTRANSFERASE"/>
    <property type="match status" value="1"/>
</dbReference>
<feature type="transmembrane region" description="Helical" evidence="24">
    <location>
        <begin position="70"/>
        <end position="90"/>
    </location>
</feature>
<evidence type="ECO:0000256" key="4">
    <source>
        <dbReference type="ARBA" id="ARBA00005189"/>
    </source>
</evidence>
<dbReference type="OrthoDB" id="9799199at2"/>
<dbReference type="GO" id="GO:0016024">
    <property type="term" value="P:CDP-diacylglycerol biosynthetic process"/>
    <property type="evidence" value="ECO:0007669"/>
    <property type="project" value="TreeGrafter"/>
</dbReference>
<evidence type="ECO:0000256" key="19">
    <source>
        <dbReference type="ARBA" id="ARBA00031825"/>
    </source>
</evidence>
<evidence type="ECO:0000256" key="7">
    <source>
        <dbReference type="ARBA" id="ARBA00019373"/>
    </source>
</evidence>
<accession>W6TD99</accession>
<comment type="subcellular location">
    <subcellularLocation>
        <location evidence="2">Cell membrane</location>
        <topology evidence="2">Multi-pass membrane protein</topology>
    </subcellularLocation>
</comment>
<dbReference type="Proteomes" id="UP000019112">
    <property type="component" value="Unassembled WGS sequence"/>
</dbReference>